<dbReference type="PANTHER" id="PTHR31885">
    <property type="entry name" value="GH04784P"/>
    <property type="match status" value="1"/>
</dbReference>
<organism evidence="7 8">
    <name type="scientific">Hyphococcus aureus</name>
    <dbReference type="NCBI Taxonomy" id="2666033"/>
    <lineage>
        <taxon>Bacteria</taxon>
        <taxon>Pseudomonadati</taxon>
        <taxon>Pseudomonadota</taxon>
        <taxon>Alphaproteobacteria</taxon>
        <taxon>Parvularculales</taxon>
        <taxon>Parvularculaceae</taxon>
        <taxon>Hyphococcus</taxon>
    </lineage>
</organism>
<dbReference type="InterPro" id="IPR012506">
    <property type="entry name" value="TMEM86B-like"/>
</dbReference>
<evidence type="ECO:0000313" key="8">
    <source>
        <dbReference type="Proteomes" id="UP001596116"/>
    </source>
</evidence>
<dbReference type="RefSeq" id="WP_379880222.1">
    <property type="nucleotide sequence ID" value="NZ_JBHPON010000001.1"/>
</dbReference>
<keyword evidence="5 6" id="KW-0472">Membrane</keyword>
<feature type="transmembrane region" description="Helical" evidence="6">
    <location>
        <begin position="162"/>
        <end position="181"/>
    </location>
</feature>
<protein>
    <submittedName>
        <fullName evidence="7">Lysoplasmalogenase</fullName>
    </submittedName>
</protein>
<keyword evidence="3 6" id="KW-0812">Transmembrane</keyword>
<gene>
    <name evidence="7" type="ORF">ACFMB1_02805</name>
</gene>
<evidence type="ECO:0000256" key="1">
    <source>
        <dbReference type="ARBA" id="ARBA00004141"/>
    </source>
</evidence>
<comment type="caution">
    <text evidence="7">The sequence shown here is derived from an EMBL/GenBank/DDBJ whole genome shotgun (WGS) entry which is preliminary data.</text>
</comment>
<evidence type="ECO:0000313" key="7">
    <source>
        <dbReference type="EMBL" id="MFC6034455.1"/>
    </source>
</evidence>
<comment type="subcellular location">
    <subcellularLocation>
        <location evidence="1">Membrane</location>
        <topology evidence="1">Multi-pass membrane protein</topology>
    </subcellularLocation>
</comment>
<feature type="transmembrane region" description="Helical" evidence="6">
    <location>
        <begin position="6"/>
        <end position="23"/>
    </location>
</feature>
<proteinExistence type="inferred from homology"/>
<keyword evidence="4 6" id="KW-1133">Transmembrane helix</keyword>
<evidence type="ECO:0000256" key="4">
    <source>
        <dbReference type="ARBA" id="ARBA00022989"/>
    </source>
</evidence>
<feature type="transmembrane region" description="Helical" evidence="6">
    <location>
        <begin position="54"/>
        <end position="73"/>
    </location>
</feature>
<evidence type="ECO:0000256" key="3">
    <source>
        <dbReference type="ARBA" id="ARBA00022692"/>
    </source>
</evidence>
<accession>A0ABW1KT65</accession>
<reference evidence="7 8" key="1">
    <citation type="submission" date="2024-09" db="EMBL/GenBank/DDBJ databases">
        <authorList>
            <person name="Zhang Z.-H."/>
        </authorList>
    </citation>
    <scope>NUCLEOTIDE SEQUENCE [LARGE SCALE GENOMIC DNA]</scope>
    <source>
        <strain evidence="7 8">HHTR114</strain>
    </source>
</reference>
<feature type="transmembrane region" description="Helical" evidence="6">
    <location>
        <begin position="138"/>
        <end position="156"/>
    </location>
</feature>
<comment type="similarity">
    <text evidence="2">Belongs to the TMEM86 family.</text>
</comment>
<dbReference type="PANTHER" id="PTHR31885:SF6">
    <property type="entry name" value="GH04784P"/>
    <property type="match status" value="1"/>
</dbReference>
<keyword evidence="8" id="KW-1185">Reference proteome</keyword>
<dbReference type="Pfam" id="PF07947">
    <property type="entry name" value="YhhN"/>
    <property type="match status" value="1"/>
</dbReference>
<feature type="transmembrane region" description="Helical" evidence="6">
    <location>
        <begin position="80"/>
        <end position="100"/>
    </location>
</feature>
<evidence type="ECO:0000256" key="2">
    <source>
        <dbReference type="ARBA" id="ARBA00007375"/>
    </source>
</evidence>
<dbReference type="Proteomes" id="UP001596116">
    <property type="component" value="Unassembled WGS sequence"/>
</dbReference>
<evidence type="ECO:0000256" key="5">
    <source>
        <dbReference type="ARBA" id="ARBA00023136"/>
    </source>
</evidence>
<name>A0ABW1KT65_9PROT</name>
<feature type="transmembrane region" description="Helical" evidence="6">
    <location>
        <begin position="30"/>
        <end position="48"/>
    </location>
</feature>
<sequence length="212" mass="22130">MSFNIAAMVCAGFVALLLLAEHRGDERLRWIAKPAASLAFVLAALAGGAGESAYGLWVLAALILCMAGDILLIPAGEKTFLGGMGAFAAGHAAYIGAFFWGWPQLTAIFIVGAAAMIVFAALSLRWLWPHLGAFRGPVAVYTAIIAMMVATSFLAAPPTRPTPSLLVIAGAIGFAVSDLAVAREKFVAPAFFNRAWGLPLYYGAQLMLAASV</sequence>
<dbReference type="EMBL" id="JBHPON010000001">
    <property type="protein sequence ID" value="MFC6034455.1"/>
    <property type="molecule type" value="Genomic_DNA"/>
</dbReference>
<evidence type="ECO:0000256" key="6">
    <source>
        <dbReference type="SAM" id="Phobius"/>
    </source>
</evidence>
<feature type="transmembrane region" description="Helical" evidence="6">
    <location>
        <begin position="106"/>
        <end position="126"/>
    </location>
</feature>